<accession>A0A9Q9EN62</accession>
<keyword evidence="2" id="KW-1185">Reference proteome</keyword>
<evidence type="ECO:0000313" key="2">
    <source>
        <dbReference type="Proteomes" id="UP001056384"/>
    </source>
</evidence>
<sequence length="102" mass="11585">MEVLQLLQWLPAISPQHIRLIADIDAGITLDDYTATATRLRANLNVLESRAELLRFCDIPFLHKDALRVRCCILGCNGDEEVLWLNESQIKKILGSMEHSKV</sequence>
<proteinExistence type="predicted"/>
<protein>
    <submittedName>
        <fullName evidence="1">Uncharacterized protein</fullName>
    </submittedName>
</protein>
<gene>
    <name evidence="1" type="ORF">Slin15195_G100640</name>
</gene>
<organism evidence="1 2">
    <name type="scientific">Septoria linicola</name>
    <dbReference type="NCBI Taxonomy" id="215465"/>
    <lineage>
        <taxon>Eukaryota</taxon>
        <taxon>Fungi</taxon>
        <taxon>Dikarya</taxon>
        <taxon>Ascomycota</taxon>
        <taxon>Pezizomycotina</taxon>
        <taxon>Dothideomycetes</taxon>
        <taxon>Dothideomycetidae</taxon>
        <taxon>Mycosphaerellales</taxon>
        <taxon>Mycosphaerellaceae</taxon>
        <taxon>Septoria</taxon>
    </lineage>
</organism>
<reference evidence="1" key="1">
    <citation type="submission" date="2022-06" db="EMBL/GenBank/DDBJ databases">
        <title>Complete genome sequences of two strains of the flax pathogen Septoria linicola.</title>
        <authorList>
            <person name="Lapalu N."/>
            <person name="Simon A."/>
            <person name="Demenou B."/>
            <person name="Paumier D."/>
            <person name="Guillot M.-P."/>
            <person name="Gout L."/>
            <person name="Valade R."/>
        </authorList>
    </citation>
    <scope>NUCLEOTIDE SEQUENCE</scope>
    <source>
        <strain evidence="1">SE15195</strain>
    </source>
</reference>
<dbReference type="AlphaFoldDB" id="A0A9Q9EN62"/>
<dbReference type="Proteomes" id="UP001056384">
    <property type="component" value="Chromosome 9"/>
</dbReference>
<dbReference type="EMBL" id="CP099426">
    <property type="protein sequence ID" value="USW56745.1"/>
    <property type="molecule type" value="Genomic_DNA"/>
</dbReference>
<evidence type="ECO:0000313" key="1">
    <source>
        <dbReference type="EMBL" id="USW56745.1"/>
    </source>
</evidence>
<name>A0A9Q9EN62_9PEZI</name>